<reference evidence="1" key="1">
    <citation type="submission" date="2021-06" db="EMBL/GenBank/DDBJ databases">
        <authorList>
            <person name="Kallberg Y."/>
            <person name="Tangrot J."/>
            <person name="Rosling A."/>
        </authorList>
    </citation>
    <scope>NUCLEOTIDE SEQUENCE</scope>
    <source>
        <strain evidence="1">MA461A</strain>
    </source>
</reference>
<sequence>MIEMLKDKTHLKTFEDHKDYRTENEINSEIVKFQDQQKNIVDQILALSHFAQIIRKNSICEMREFAQQADTYFKTHLYDLAQKEHVGTHKEEIKQKIEDRDITIHDFWREKWVLPPRNTSQDATDFDKKMTLLALMYSQILIVNTKGLIHDISDILEVSSYHLDALSQQDSKPRINFVLHDIKDARSAQSPAFCDIRKNLRKMFQEIPGCAFDMEDFMIVEEKDVHLLENAFSCSFDDFNLQSMITNNDNFYFPVSIWKEIDACGNFFYFKNSKDIQQWNAMKKIVSSYEETLLESYKVAGLKLIDKQTELNQWTKNDDIMFEKCLDQETNKYLSQALADFWLK</sequence>
<evidence type="ECO:0000313" key="1">
    <source>
        <dbReference type="EMBL" id="CAG8751893.1"/>
    </source>
</evidence>
<name>A0ACA9QNH1_9GLOM</name>
<protein>
    <submittedName>
        <fullName evidence="1">4386_t:CDS:1</fullName>
    </submittedName>
</protein>
<accession>A0ACA9QNH1</accession>
<dbReference type="Proteomes" id="UP000789920">
    <property type="component" value="Unassembled WGS sequence"/>
</dbReference>
<feature type="non-terminal residue" evidence="1">
    <location>
        <position position="344"/>
    </location>
</feature>
<organism evidence="1 2">
    <name type="scientific">Racocetra persica</name>
    <dbReference type="NCBI Taxonomy" id="160502"/>
    <lineage>
        <taxon>Eukaryota</taxon>
        <taxon>Fungi</taxon>
        <taxon>Fungi incertae sedis</taxon>
        <taxon>Mucoromycota</taxon>
        <taxon>Glomeromycotina</taxon>
        <taxon>Glomeromycetes</taxon>
        <taxon>Diversisporales</taxon>
        <taxon>Gigasporaceae</taxon>
        <taxon>Racocetra</taxon>
    </lineage>
</organism>
<dbReference type="EMBL" id="CAJVQC010032733">
    <property type="protein sequence ID" value="CAG8751893.1"/>
    <property type="molecule type" value="Genomic_DNA"/>
</dbReference>
<comment type="caution">
    <text evidence="1">The sequence shown here is derived from an EMBL/GenBank/DDBJ whole genome shotgun (WGS) entry which is preliminary data.</text>
</comment>
<gene>
    <name evidence="1" type="ORF">RPERSI_LOCUS14274</name>
</gene>
<proteinExistence type="predicted"/>
<keyword evidence="2" id="KW-1185">Reference proteome</keyword>
<evidence type="ECO:0000313" key="2">
    <source>
        <dbReference type="Proteomes" id="UP000789920"/>
    </source>
</evidence>